<evidence type="ECO:0000313" key="2">
    <source>
        <dbReference type="EMBL" id="KAB1988537.1"/>
    </source>
</evidence>
<comment type="caution">
    <text evidence="2">The sequence shown here is derived from an EMBL/GenBank/DDBJ whole genome shotgun (WGS) entry which is preliminary data.</text>
</comment>
<sequence length="141" mass="15487">MSFSKTKLRRTVQLGGTALGALVLTVATSNAAQANPMQAECSTTGAYGYVYSDYYGADTRLDFDMTIYDSLADGHHVRARLITKDVNGVRKNWPWHANTKGYNTSVDLTSYAVNSSGIFDWGVQVARFEGDTLLNSCTNWI</sequence>
<evidence type="ECO:0000256" key="1">
    <source>
        <dbReference type="SAM" id="SignalP"/>
    </source>
</evidence>
<evidence type="ECO:0000313" key="3">
    <source>
        <dbReference type="Proteomes" id="UP000442990"/>
    </source>
</evidence>
<name>A0A7J5DIM9_9ACTN</name>
<accession>A0A7J5DIM9</accession>
<dbReference type="AlphaFoldDB" id="A0A7J5DIM9"/>
<keyword evidence="1" id="KW-0732">Signal</keyword>
<protein>
    <submittedName>
        <fullName evidence="2">Uncharacterized protein</fullName>
    </submittedName>
</protein>
<dbReference type="Proteomes" id="UP000442990">
    <property type="component" value="Unassembled WGS sequence"/>
</dbReference>
<gene>
    <name evidence="2" type="ORF">F8144_12995</name>
</gene>
<feature type="chain" id="PRO_5038677917" evidence="1">
    <location>
        <begin position="35"/>
        <end position="141"/>
    </location>
</feature>
<organism evidence="2 3">
    <name type="scientific">Streptomyces triticiradicis</name>
    <dbReference type="NCBI Taxonomy" id="2651189"/>
    <lineage>
        <taxon>Bacteria</taxon>
        <taxon>Bacillati</taxon>
        <taxon>Actinomycetota</taxon>
        <taxon>Actinomycetes</taxon>
        <taxon>Kitasatosporales</taxon>
        <taxon>Streptomycetaceae</taxon>
        <taxon>Streptomyces</taxon>
    </lineage>
</organism>
<keyword evidence="3" id="KW-1185">Reference proteome</keyword>
<feature type="signal peptide" evidence="1">
    <location>
        <begin position="1"/>
        <end position="34"/>
    </location>
</feature>
<dbReference type="RefSeq" id="WP_151469442.1">
    <property type="nucleotide sequence ID" value="NZ_WBKG01000008.1"/>
</dbReference>
<proteinExistence type="predicted"/>
<reference evidence="2 3" key="1">
    <citation type="submission" date="2019-09" db="EMBL/GenBank/DDBJ databases">
        <title>Isolation and identification of active actinomycetes.</title>
        <authorList>
            <person name="Yu Z."/>
            <person name="Han C."/>
            <person name="Yu B."/>
        </authorList>
    </citation>
    <scope>NUCLEOTIDE SEQUENCE [LARGE SCALE GENOMIC DNA]</scope>
    <source>
        <strain evidence="2 3">NEAU-H2</strain>
    </source>
</reference>
<dbReference type="EMBL" id="WBKG01000008">
    <property type="protein sequence ID" value="KAB1988537.1"/>
    <property type="molecule type" value="Genomic_DNA"/>
</dbReference>